<organism evidence="2 3">
    <name type="scientific">Chitinilyticum piscinae</name>
    <dbReference type="NCBI Taxonomy" id="2866724"/>
    <lineage>
        <taxon>Bacteria</taxon>
        <taxon>Pseudomonadati</taxon>
        <taxon>Pseudomonadota</taxon>
        <taxon>Betaproteobacteria</taxon>
        <taxon>Neisseriales</taxon>
        <taxon>Chitinibacteraceae</taxon>
        <taxon>Chitinilyticum</taxon>
    </lineage>
</organism>
<dbReference type="RefSeq" id="WP_194116311.1">
    <property type="nucleotide sequence ID" value="NZ_JADFUA010000005.1"/>
</dbReference>
<name>A0A8J7FI93_9NEIS</name>
<proteinExistence type="predicted"/>
<dbReference type="SMART" id="SM00880">
    <property type="entry name" value="CHAD"/>
    <property type="match status" value="1"/>
</dbReference>
<dbReference type="InterPro" id="IPR007899">
    <property type="entry name" value="CHAD_dom"/>
</dbReference>
<dbReference type="Pfam" id="PF05235">
    <property type="entry name" value="CHAD"/>
    <property type="match status" value="1"/>
</dbReference>
<dbReference type="EMBL" id="JADFUA010000005">
    <property type="protein sequence ID" value="MBE9609790.1"/>
    <property type="molecule type" value="Genomic_DNA"/>
</dbReference>
<keyword evidence="3" id="KW-1185">Reference proteome</keyword>
<dbReference type="Gene3D" id="1.40.20.10">
    <property type="entry name" value="CHAD domain"/>
    <property type="match status" value="1"/>
</dbReference>
<accession>A0A8J7FI93</accession>
<protein>
    <submittedName>
        <fullName evidence="2">CHAD domain-containing protein</fullName>
    </submittedName>
</protein>
<evidence type="ECO:0000313" key="2">
    <source>
        <dbReference type="EMBL" id="MBE9609790.1"/>
    </source>
</evidence>
<evidence type="ECO:0000259" key="1">
    <source>
        <dbReference type="PROSITE" id="PS51708"/>
    </source>
</evidence>
<gene>
    <name evidence="2" type="ORF">INR99_10550</name>
</gene>
<sequence length="246" mass="28249">MQDRLQQVETQLVTEIARCRSRLLRNYDDEVLHELRVAIRTLRALLPLRQPKARDRALRRRWRQMAKLTDAARDLDVLADLLAGLQPQHPQLAALRSAAAREHRVVVAELSRRRWQGLLQATRQRPEQKKGTTSKRFVRRRQKLQRQLRRQLPRLSPASSSAAWHRLRLTIKRLRYLQEAGALLAQPPAPAGQLKKLQTLLGELHDLDNLQQQLDCDTGLATLISPRRAALLQNIADILPALPTLA</sequence>
<dbReference type="Proteomes" id="UP000604481">
    <property type="component" value="Unassembled WGS sequence"/>
</dbReference>
<dbReference type="AlphaFoldDB" id="A0A8J7FI93"/>
<evidence type="ECO:0000313" key="3">
    <source>
        <dbReference type="Proteomes" id="UP000604481"/>
    </source>
</evidence>
<feature type="domain" description="CHAD" evidence="1">
    <location>
        <begin position="1"/>
        <end position="246"/>
    </location>
</feature>
<dbReference type="PANTHER" id="PTHR39339">
    <property type="entry name" value="SLR1444 PROTEIN"/>
    <property type="match status" value="1"/>
</dbReference>
<comment type="caution">
    <text evidence="2">The sequence shown here is derived from an EMBL/GenBank/DDBJ whole genome shotgun (WGS) entry which is preliminary data.</text>
</comment>
<dbReference type="PROSITE" id="PS51708">
    <property type="entry name" value="CHAD"/>
    <property type="match status" value="1"/>
</dbReference>
<reference evidence="2 3" key="1">
    <citation type="submission" date="2020-10" db="EMBL/GenBank/DDBJ databases">
        <title>The genome sequence of Chitinilyticum litopenaei 4Y14.</title>
        <authorList>
            <person name="Liu Y."/>
        </authorList>
    </citation>
    <scope>NUCLEOTIDE SEQUENCE [LARGE SCALE GENOMIC DNA]</scope>
    <source>
        <strain evidence="2 3">4Y14</strain>
    </source>
</reference>
<dbReference type="PANTHER" id="PTHR39339:SF1">
    <property type="entry name" value="CHAD DOMAIN-CONTAINING PROTEIN"/>
    <property type="match status" value="1"/>
</dbReference>
<dbReference type="InterPro" id="IPR038186">
    <property type="entry name" value="CHAD_dom_sf"/>
</dbReference>